<evidence type="ECO:0000313" key="14">
    <source>
        <dbReference type="Proteomes" id="UP001211065"/>
    </source>
</evidence>
<keyword evidence="2" id="KW-0547">Nucleotide-binding</keyword>
<keyword evidence="4 13" id="KW-0347">Helicase</keyword>
<feature type="domain" description="Helicase C-terminal" evidence="11">
    <location>
        <begin position="288"/>
        <end position="506"/>
    </location>
</feature>
<dbReference type="GO" id="GO:0003724">
    <property type="term" value="F:RNA helicase activity"/>
    <property type="evidence" value="ECO:0007669"/>
    <property type="project" value="UniProtKB-EC"/>
</dbReference>
<dbReference type="PROSITE" id="PS51194">
    <property type="entry name" value="HELICASE_CTER"/>
    <property type="match status" value="1"/>
</dbReference>
<feature type="non-terminal residue" evidence="13">
    <location>
        <position position="1"/>
    </location>
</feature>
<dbReference type="GO" id="GO:0005524">
    <property type="term" value="F:ATP binding"/>
    <property type="evidence" value="ECO:0007669"/>
    <property type="project" value="UniProtKB-KW"/>
</dbReference>
<dbReference type="InterPro" id="IPR050079">
    <property type="entry name" value="DEAD_box_RNA_helicase"/>
</dbReference>
<comment type="caution">
    <text evidence="13">The sequence shown here is derived from an EMBL/GenBank/DDBJ whole genome shotgun (WGS) entry which is preliminary data.</text>
</comment>
<dbReference type="Proteomes" id="UP001211065">
    <property type="component" value="Unassembled WGS sequence"/>
</dbReference>
<dbReference type="AlphaFoldDB" id="A0AAD5TUP5"/>
<evidence type="ECO:0000259" key="12">
    <source>
        <dbReference type="PROSITE" id="PS51195"/>
    </source>
</evidence>
<evidence type="ECO:0000256" key="3">
    <source>
        <dbReference type="ARBA" id="ARBA00022801"/>
    </source>
</evidence>
<protein>
    <recommendedName>
        <fullName evidence="1">RNA helicase</fullName>
        <ecNumber evidence="1">3.6.4.13</ecNumber>
    </recommendedName>
</protein>
<dbReference type="EMBL" id="JADGJW010001179">
    <property type="protein sequence ID" value="KAJ3205744.1"/>
    <property type="molecule type" value="Genomic_DNA"/>
</dbReference>
<dbReference type="PANTHER" id="PTHR47959">
    <property type="entry name" value="ATP-DEPENDENT RNA HELICASE RHLE-RELATED"/>
    <property type="match status" value="1"/>
</dbReference>
<reference evidence="13" key="1">
    <citation type="submission" date="2020-05" db="EMBL/GenBank/DDBJ databases">
        <title>Phylogenomic resolution of chytrid fungi.</title>
        <authorList>
            <person name="Stajich J.E."/>
            <person name="Amses K."/>
            <person name="Simmons R."/>
            <person name="Seto K."/>
            <person name="Myers J."/>
            <person name="Bonds A."/>
            <person name="Quandt C.A."/>
            <person name="Barry K."/>
            <person name="Liu P."/>
            <person name="Grigoriev I."/>
            <person name="Longcore J.E."/>
            <person name="James T.Y."/>
        </authorList>
    </citation>
    <scope>NUCLEOTIDE SEQUENCE</scope>
    <source>
        <strain evidence="13">JEL0476</strain>
    </source>
</reference>
<dbReference type="Gene3D" id="3.40.50.300">
    <property type="entry name" value="P-loop containing nucleotide triphosphate hydrolases"/>
    <property type="match status" value="2"/>
</dbReference>
<keyword evidence="14" id="KW-1185">Reference proteome</keyword>
<dbReference type="GO" id="GO:0016787">
    <property type="term" value="F:hydrolase activity"/>
    <property type="evidence" value="ECO:0007669"/>
    <property type="project" value="UniProtKB-KW"/>
</dbReference>
<feature type="domain" description="DEAD-box RNA helicase Q" evidence="12">
    <location>
        <begin position="76"/>
        <end position="104"/>
    </location>
</feature>
<dbReference type="CDD" id="cd17961">
    <property type="entry name" value="DEADc_DDX56"/>
    <property type="match status" value="1"/>
</dbReference>
<dbReference type="GO" id="GO:0005829">
    <property type="term" value="C:cytosol"/>
    <property type="evidence" value="ECO:0007669"/>
    <property type="project" value="TreeGrafter"/>
</dbReference>
<dbReference type="CDD" id="cd18787">
    <property type="entry name" value="SF2_C_DEAD"/>
    <property type="match status" value="1"/>
</dbReference>
<accession>A0AAD5TUP5</accession>
<dbReference type="EC" id="3.6.4.13" evidence="1"/>
<proteinExistence type="inferred from homology"/>
<dbReference type="Pfam" id="PF00270">
    <property type="entry name" value="DEAD"/>
    <property type="match status" value="1"/>
</dbReference>
<keyword evidence="6" id="KW-0694">RNA-binding</keyword>
<evidence type="ECO:0000256" key="6">
    <source>
        <dbReference type="ARBA" id="ARBA00022884"/>
    </source>
</evidence>
<evidence type="ECO:0000256" key="7">
    <source>
        <dbReference type="ARBA" id="ARBA00038041"/>
    </source>
</evidence>
<evidence type="ECO:0000256" key="5">
    <source>
        <dbReference type="ARBA" id="ARBA00022840"/>
    </source>
</evidence>
<keyword evidence="5" id="KW-0067">ATP-binding</keyword>
<dbReference type="PROSITE" id="PS51195">
    <property type="entry name" value="Q_MOTIF"/>
    <property type="match status" value="1"/>
</dbReference>
<evidence type="ECO:0000256" key="4">
    <source>
        <dbReference type="ARBA" id="ARBA00022806"/>
    </source>
</evidence>
<gene>
    <name evidence="13" type="primary">DBP9</name>
    <name evidence="13" type="ORF">HK099_000709</name>
</gene>
<dbReference type="InterPro" id="IPR011545">
    <property type="entry name" value="DEAD/DEAH_box_helicase_dom"/>
</dbReference>
<dbReference type="InterPro" id="IPR027417">
    <property type="entry name" value="P-loop_NTPase"/>
</dbReference>
<evidence type="ECO:0000256" key="9">
    <source>
        <dbReference type="PROSITE-ProRule" id="PRU00552"/>
    </source>
</evidence>
<dbReference type="SMART" id="SM00490">
    <property type="entry name" value="HELICc"/>
    <property type="match status" value="1"/>
</dbReference>
<evidence type="ECO:0000259" key="11">
    <source>
        <dbReference type="PROSITE" id="PS51194"/>
    </source>
</evidence>
<dbReference type="InterPro" id="IPR014001">
    <property type="entry name" value="Helicase_ATP-bd"/>
</dbReference>
<dbReference type="InterPro" id="IPR001650">
    <property type="entry name" value="Helicase_C-like"/>
</dbReference>
<dbReference type="SUPFAM" id="SSF52540">
    <property type="entry name" value="P-loop containing nucleoside triphosphate hydrolases"/>
    <property type="match status" value="2"/>
</dbReference>
<sequence length="654" mass="74553">KKISNNVYDNLNTESDNLNKKKDEVQQIIEEPKELIAEDSTNEHSIKENVNIIEEDVSKEEKKSIESVLPKNTFTVSFEEMELDDRLKRACARLKYKKPTLVQQTSIPLALMGKDIVARAKTGSGKTAAFCLPILQKILQNNTNLSITSEHALRALVLVPSKELANQVYDVLKSLSFYCQNVVRLLNACDCDGSLKSENPDIVVATPTKFLQLIDSQDTLESLVIDEADLILSFGYEEDLNKLVNFFPKALQTFLFSATLSCDVDRLKVLLVRNPAIIKLEDADEEDLLTQYSLRCTEQEKFLITYFLLKLKVHPFGTGKSLIFVNDIDRGYRLKLFLEQFAIKSCVLNSELPFKSRHHIVQEFNRGLYDYLIATDEVKNDEIDLENEKKVKKKGDKEFGVARGIDFINVQSVINFDFPGNFRGYLHRIGRTARGVGNKGYALSLIEKKKIIPGDNSKKVDLSPTKEEATLLKIQKKQQKIGREILDFNLDMTQVNGFRYRIEDALRIVTKTSVRDARLKEIRNEILNSEKLKAHFEDNPRDLEALRHDKQIHPQKILNHMKHIPTYLAPTKKTSIISKNISSSNEPVVTQTIANDSVSQQKSNGKKRNIEKVKEEDVGIVKFDATKQGTRKNKNYNVNKKLKVDSLKSFSVNK</sequence>
<evidence type="ECO:0000256" key="2">
    <source>
        <dbReference type="ARBA" id="ARBA00022741"/>
    </source>
</evidence>
<dbReference type="InterPro" id="IPR014014">
    <property type="entry name" value="RNA_helicase_DEAD_Q_motif"/>
</dbReference>
<evidence type="ECO:0000256" key="1">
    <source>
        <dbReference type="ARBA" id="ARBA00012552"/>
    </source>
</evidence>
<evidence type="ECO:0000313" key="13">
    <source>
        <dbReference type="EMBL" id="KAJ3205744.1"/>
    </source>
</evidence>
<evidence type="ECO:0000259" key="10">
    <source>
        <dbReference type="PROSITE" id="PS51192"/>
    </source>
</evidence>
<dbReference type="Pfam" id="PF00271">
    <property type="entry name" value="Helicase_C"/>
    <property type="match status" value="1"/>
</dbReference>
<feature type="domain" description="Helicase ATP-binding" evidence="10">
    <location>
        <begin position="107"/>
        <end position="278"/>
    </location>
</feature>
<evidence type="ECO:0000256" key="8">
    <source>
        <dbReference type="ARBA" id="ARBA00047984"/>
    </source>
</evidence>
<comment type="similarity">
    <text evidence="7">Belongs to the DEAD box helicase family. DDX56/DBP9 subfamily.</text>
</comment>
<name>A0AAD5TUP5_9FUNG</name>
<dbReference type="SMART" id="SM00487">
    <property type="entry name" value="DEXDc"/>
    <property type="match status" value="1"/>
</dbReference>
<feature type="short sequence motif" description="Q motif" evidence="9">
    <location>
        <begin position="76"/>
        <end position="104"/>
    </location>
</feature>
<dbReference type="PANTHER" id="PTHR47959:SF21">
    <property type="entry name" value="DEAD-BOX HELICASE 56"/>
    <property type="match status" value="1"/>
</dbReference>
<dbReference type="GO" id="GO:0003723">
    <property type="term" value="F:RNA binding"/>
    <property type="evidence" value="ECO:0007669"/>
    <property type="project" value="UniProtKB-KW"/>
</dbReference>
<dbReference type="PROSITE" id="PS51192">
    <property type="entry name" value="HELICASE_ATP_BIND_1"/>
    <property type="match status" value="1"/>
</dbReference>
<keyword evidence="3" id="KW-0378">Hydrolase</keyword>
<comment type="catalytic activity">
    <reaction evidence="8">
        <text>ATP + H2O = ADP + phosphate + H(+)</text>
        <dbReference type="Rhea" id="RHEA:13065"/>
        <dbReference type="ChEBI" id="CHEBI:15377"/>
        <dbReference type="ChEBI" id="CHEBI:15378"/>
        <dbReference type="ChEBI" id="CHEBI:30616"/>
        <dbReference type="ChEBI" id="CHEBI:43474"/>
        <dbReference type="ChEBI" id="CHEBI:456216"/>
        <dbReference type="EC" id="3.6.4.13"/>
    </reaction>
</comment>
<organism evidence="13 14">
    <name type="scientific">Clydaea vesicula</name>
    <dbReference type="NCBI Taxonomy" id="447962"/>
    <lineage>
        <taxon>Eukaryota</taxon>
        <taxon>Fungi</taxon>
        <taxon>Fungi incertae sedis</taxon>
        <taxon>Chytridiomycota</taxon>
        <taxon>Chytridiomycota incertae sedis</taxon>
        <taxon>Chytridiomycetes</taxon>
        <taxon>Lobulomycetales</taxon>
        <taxon>Lobulomycetaceae</taxon>
        <taxon>Clydaea</taxon>
    </lineage>
</organism>